<evidence type="ECO:0000313" key="2">
    <source>
        <dbReference type="Proteomes" id="UP001054837"/>
    </source>
</evidence>
<reference evidence="1 2" key="1">
    <citation type="submission" date="2021-06" db="EMBL/GenBank/DDBJ databases">
        <title>Caerostris darwini draft genome.</title>
        <authorList>
            <person name="Kono N."/>
            <person name="Arakawa K."/>
        </authorList>
    </citation>
    <scope>NUCLEOTIDE SEQUENCE [LARGE SCALE GENOMIC DNA]</scope>
</reference>
<dbReference type="Proteomes" id="UP001054837">
    <property type="component" value="Unassembled WGS sequence"/>
</dbReference>
<comment type="caution">
    <text evidence="1">The sequence shown here is derived from an EMBL/GenBank/DDBJ whole genome shotgun (WGS) entry which is preliminary data.</text>
</comment>
<sequence>MQVLWAIDFLEILELEERHQRKYSLLISEKLALKSFDRSSSGVQSSQKLSWKVPTNSNVLFVNGETNLIGDSPRIVRGIFNLWGVSYPLLFN</sequence>
<evidence type="ECO:0000313" key="1">
    <source>
        <dbReference type="EMBL" id="GIY30961.1"/>
    </source>
</evidence>
<gene>
    <name evidence="1" type="ORF">CDAR_609571</name>
</gene>
<accession>A0AAV4SCQ2</accession>
<dbReference type="EMBL" id="BPLQ01007580">
    <property type="protein sequence ID" value="GIY30961.1"/>
    <property type="molecule type" value="Genomic_DNA"/>
</dbReference>
<dbReference type="AlphaFoldDB" id="A0AAV4SCQ2"/>
<keyword evidence="2" id="KW-1185">Reference proteome</keyword>
<name>A0AAV4SCQ2_9ARAC</name>
<proteinExistence type="predicted"/>
<protein>
    <submittedName>
        <fullName evidence="1">Uncharacterized protein</fullName>
    </submittedName>
</protein>
<organism evidence="1 2">
    <name type="scientific">Caerostris darwini</name>
    <dbReference type="NCBI Taxonomy" id="1538125"/>
    <lineage>
        <taxon>Eukaryota</taxon>
        <taxon>Metazoa</taxon>
        <taxon>Ecdysozoa</taxon>
        <taxon>Arthropoda</taxon>
        <taxon>Chelicerata</taxon>
        <taxon>Arachnida</taxon>
        <taxon>Araneae</taxon>
        <taxon>Araneomorphae</taxon>
        <taxon>Entelegynae</taxon>
        <taxon>Araneoidea</taxon>
        <taxon>Araneidae</taxon>
        <taxon>Caerostris</taxon>
    </lineage>
</organism>